<protein>
    <submittedName>
        <fullName evidence="2">Uncharacterized protein</fullName>
    </submittedName>
</protein>
<name>A0A2J6QM17_9HELO</name>
<keyword evidence="1" id="KW-1133">Transmembrane helix</keyword>
<dbReference type="EMBL" id="KZ613466">
    <property type="protein sequence ID" value="PMD27323.1"/>
    <property type="molecule type" value="Genomic_DNA"/>
</dbReference>
<dbReference type="Proteomes" id="UP000235672">
    <property type="component" value="Unassembled WGS sequence"/>
</dbReference>
<sequence length="171" mass="19124">MSDNTEGWREFDPARRGIFASHKLQDGAYLSVRHSQVSSEETIFPLDKLEQTMNDLQIRGPLLFVSFAGFGVRISSYGYSMYNYVSWWRKGSGEPMTKHEPLMGQATMAPYLFPSFLMLAWGVSGAQTCFFVSEDRALICWTAFRLVLHAKADQTIAAALQPPLNLVGAAC</sequence>
<evidence type="ECO:0000313" key="2">
    <source>
        <dbReference type="EMBL" id="PMD27323.1"/>
    </source>
</evidence>
<feature type="transmembrane region" description="Helical" evidence="1">
    <location>
        <begin position="62"/>
        <end position="82"/>
    </location>
</feature>
<evidence type="ECO:0000313" key="3">
    <source>
        <dbReference type="Proteomes" id="UP000235672"/>
    </source>
</evidence>
<feature type="transmembrane region" description="Helical" evidence="1">
    <location>
        <begin position="102"/>
        <end position="123"/>
    </location>
</feature>
<keyword evidence="3" id="KW-1185">Reference proteome</keyword>
<proteinExistence type="predicted"/>
<accession>A0A2J6QM17</accession>
<keyword evidence="1" id="KW-0472">Membrane</keyword>
<dbReference type="AlphaFoldDB" id="A0A2J6QM17"/>
<evidence type="ECO:0000256" key="1">
    <source>
        <dbReference type="SAM" id="Phobius"/>
    </source>
</evidence>
<gene>
    <name evidence="2" type="ORF">NA56DRAFT_697501</name>
</gene>
<reference evidence="2 3" key="1">
    <citation type="submission" date="2016-05" db="EMBL/GenBank/DDBJ databases">
        <title>A degradative enzymes factory behind the ericoid mycorrhizal symbiosis.</title>
        <authorList>
            <consortium name="DOE Joint Genome Institute"/>
            <person name="Martino E."/>
            <person name="Morin E."/>
            <person name="Grelet G."/>
            <person name="Kuo A."/>
            <person name="Kohler A."/>
            <person name="Daghino S."/>
            <person name="Barry K."/>
            <person name="Choi C."/>
            <person name="Cichocki N."/>
            <person name="Clum A."/>
            <person name="Copeland A."/>
            <person name="Hainaut M."/>
            <person name="Haridas S."/>
            <person name="Labutti K."/>
            <person name="Lindquist E."/>
            <person name="Lipzen A."/>
            <person name="Khouja H.-R."/>
            <person name="Murat C."/>
            <person name="Ohm R."/>
            <person name="Olson A."/>
            <person name="Spatafora J."/>
            <person name="Veneault-Fourrey C."/>
            <person name="Henrissat B."/>
            <person name="Grigoriev I."/>
            <person name="Martin F."/>
            <person name="Perotto S."/>
        </authorList>
    </citation>
    <scope>NUCLEOTIDE SEQUENCE [LARGE SCALE GENOMIC DNA]</scope>
    <source>
        <strain evidence="2 3">UAMH 7357</strain>
    </source>
</reference>
<keyword evidence="1" id="KW-0812">Transmembrane</keyword>
<organism evidence="2 3">
    <name type="scientific">Hyaloscypha hepaticicola</name>
    <dbReference type="NCBI Taxonomy" id="2082293"/>
    <lineage>
        <taxon>Eukaryota</taxon>
        <taxon>Fungi</taxon>
        <taxon>Dikarya</taxon>
        <taxon>Ascomycota</taxon>
        <taxon>Pezizomycotina</taxon>
        <taxon>Leotiomycetes</taxon>
        <taxon>Helotiales</taxon>
        <taxon>Hyaloscyphaceae</taxon>
        <taxon>Hyaloscypha</taxon>
    </lineage>
</organism>